<evidence type="ECO:0008006" key="4">
    <source>
        <dbReference type="Google" id="ProtNLM"/>
    </source>
</evidence>
<organism evidence="2 3">
    <name type="scientific">Dinghuibacter silviterrae</name>
    <dbReference type="NCBI Taxonomy" id="1539049"/>
    <lineage>
        <taxon>Bacteria</taxon>
        <taxon>Pseudomonadati</taxon>
        <taxon>Bacteroidota</taxon>
        <taxon>Chitinophagia</taxon>
        <taxon>Chitinophagales</taxon>
        <taxon>Chitinophagaceae</taxon>
        <taxon>Dinghuibacter</taxon>
    </lineage>
</organism>
<dbReference type="AlphaFoldDB" id="A0A4R8DU29"/>
<accession>A0A4R8DU29</accession>
<feature type="transmembrane region" description="Helical" evidence="1">
    <location>
        <begin position="145"/>
        <end position="163"/>
    </location>
</feature>
<dbReference type="EMBL" id="SODV01000001">
    <property type="protein sequence ID" value="TDX01854.1"/>
    <property type="molecule type" value="Genomic_DNA"/>
</dbReference>
<name>A0A4R8DU29_9BACT</name>
<keyword evidence="1" id="KW-0472">Membrane</keyword>
<feature type="transmembrane region" description="Helical" evidence="1">
    <location>
        <begin position="473"/>
        <end position="491"/>
    </location>
</feature>
<evidence type="ECO:0000313" key="2">
    <source>
        <dbReference type="EMBL" id="TDX01854.1"/>
    </source>
</evidence>
<feature type="transmembrane region" description="Helical" evidence="1">
    <location>
        <begin position="169"/>
        <end position="190"/>
    </location>
</feature>
<gene>
    <name evidence="2" type="ORF">EDB95_2898</name>
</gene>
<sequence length="518" mass="60453">MLFINRTSTRTFNRWLQTDRNNKRLLLVSIAAIFLQFLIFKFFYPFPNFMPPDSYSYLQAAHDHEMINMWAIGYSWFLRFIPFITHHSAGLVWFQYFLLELSILYFLFSVSYLLSPGKILFRILLALSTLNPLIPHISNFISSDALFTTLSLVWFTQILWIIHKPHLRLLLLHAAILFMAFTVRYNALYYPIISILVISLHNQLRRSEKQMSIGLILLMLFIFIGYTQYCYIKKTGVVQFSAFGGWQLAANALYGYAHSQLDSPSNVPPKFRELHTIVNKHMESLSRIPSFLRPDHNIGVYYLWDFHSPLRIFMNEHWKTDSTKPFFRRWASMSPLYSEYGRYLIEHHPGPFVKEFVWPNFVRYYAPPVGFLGYYNEGEDSVNKIAVIWFGWKNNKISNYFKDKKIRVTNFFQVGSALINLIFLLTFIAFIAVGRYKKSNPFCKKTLTLTGILWLTNLVFSVLAAPIELRYQLFPILIAFCFLSLLISALIQETKNISTISASAYTSGDNLKVNAPLA</sequence>
<reference evidence="2 3" key="1">
    <citation type="submission" date="2019-03" db="EMBL/GenBank/DDBJ databases">
        <title>Genomic Encyclopedia of Type Strains, Phase IV (KMG-IV): sequencing the most valuable type-strain genomes for metagenomic binning, comparative biology and taxonomic classification.</title>
        <authorList>
            <person name="Goeker M."/>
        </authorList>
    </citation>
    <scope>NUCLEOTIDE SEQUENCE [LARGE SCALE GENOMIC DNA]</scope>
    <source>
        <strain evidence="2 3">DSM 100059</strain>
    </source>
</reference>
<feature type="transmembrane region" description="Helical" evidence="1">
    <location>
        <begin position="211"/>
        <end position="229"/>
    </location>
</feature>
<proteinExistence type="predicted"/>
<feature type="transmembrane region" description="Helical" evidence="1">
    <location>
        <begin position="411"/>
        <end position="434"/>
    </location>
</feature>
<keyword evidence="1" id="KW-1133">Transmembrane helix</keyword>
<keyword evidence="3" id="KW-1185">Reference proteome</keyword>
<evidence type="ECO:0000313" key="3">
    <source>
        <dbReference type="Proteomes" id="UP000294498"/>
    </source>
</evidence>
<protein>
    <recommendedName>
        <fullName evidence="4">Dolichyl-phosphate-mannose-protein mannosyltransferase</fullName>
    </recommendedName>
</protein>
<dbReference type="Proteomes" id="UP000294498">
    <property type="component" value="Unassembled WGS sequence"/>
</dbReference>
<feature type="transmembrane region" description="Helical" evidence="1">
    <location>
        <begin position="446"/>
        <end position="467"/>
    </location>
</feature>
<evidence type="ECO:0000256" key="1">
    <source>
        <dbReference type="SAM" id="Phobius"/>
    </source>
</evidence>
<comment type="caution">
    <text evidence="2">The sequence shown here is derived from an EMBL/GenBank/DDBJ whole genome shotgun (WGS) entry which is preliminary data.</text>
</comment>
<keyword evidence="1" id="KW-0812">Transmembrane</keyword>
<feature type="transmembrane region" description="Helical" evidence="1">
    <location>
        <begin position="25"/>
        <end position="46"/>
    </location>
</feature>